<dbReference type="AlphaFoldDB" id="A0A6B0UDJ0"/>
<sequence length="80" mass="9007">MFSPTLIVLGLKLVRLILSSDKITFTGGLQYNTQYFKQILRIKQVLHRLQASCASTNTQRQLIVHTKSSKSGSSIIVTER</sequence>
<organism evidence="2">
    <name type="scientific">Ixodes ricinus</name>
    <name type="common">Common tick</name>
    <name type="synonym">Acarus ricinus</name>
    <dbReference type="NCBI Taxonomy" id="34613"/>
    <lineage>
        <taxon>Eukaryota</taxon>
        <taxon>Metazoa</taxon>
        <taxon>Ecdysozoa</taxon>
        <taxon>Arthropoda</taxon>
        <taxon>Chelicerata</taxon>
        <taxon>Arachnida</taxon>
        <taxon>Acari</taxon>
        <taxon>Parasitiformes</taxon>
        <taxon>Ixodida</taxon>
        <taxon>Ixodoidea</taxon>
        <taxon>Ixodidae</taxon>
        <taxon>Ixodinae</taxon>
        <taxon>Ixodes</taxon>
    </lineage>
</organism>
<protein>
    <submittedName>
        <fullName evidence="2">Putative secreted protein</fullName>
    </submittedName>
</protein>
<keyword evidence="1" id="KW-0732">Signal</keyword>
<reference evidence="2" key="1">
    <citation type="submission" date="2019-12" db="EMBL/GenBank/DDBJ databases">
        <title>An insight into the sialome of adult female Ixodes ricinus ticks feeding for 6 days.</title>
        <authorList>
            <person name="Perner J."/>
            <person name="Ribeiro J.M.C."/>
        </authorList>
    </citation>
    <scope>NUCLEOTIDE SEQUENCE</scope>
    <source>
        <strain evidence="2">Semi-engorged</strain>
        <tissue evidence="2">Salivary glands</tissue>
    </source>
</reference>
<accession>A0A6B0UDJ0</accession>
<dbReference type="EMBL" id="GIFC01002290">
    <property type="protein sequence ID" value="MXU84373.1"/>
    <property type="molecule type" value="Transcribed_RNA"/>
</dbReference>
<name>A0A6B0UDJ0_IXORI</name>
<evidence type="ECO:0000313" key="2">
    <source>
        <dbReference type="EMBL" id="MXU84373.1"/>
    </source>
</evidence>
<evidence type="ECO:0000256" key="1">
    <source>
        <dbReference type="SAM" id="SignalP"/>
    </source>
</evidence>
<feature type="chain" id="PRO_5025497526" evidence="1">
    <location>
        <begin position="20"/>
        <end position="80"/>
    </location>
</feature>
<proteinExistence type="predicted"/>
<feature type="signal peptide" evidence="1">
    <location>
        <begin position="1"/>
        <end position="19"/>
    </location>
</feature>